<proteinExistence type="predicted"/>
<dbReference type="PROSITE" id="PS50994">
    <property type="entry name" value="INTEGRASE"/>
    <property type="match status" value="1"/>
</dbReference>
<dbReference type="OrthoDB" id="5986643at2759"/>
<dbReference type="InterPro" id="IPR041588">
    <property type="entry name" value="Integrase_H2C2"/>
</dbReference>
<dbReference type="Gene3D" id="2.40.70.10">
    <property type="entry name" value="Acid Proteases"/>
    <property type="match status" value="1"/>
</dbReference>
<dbReference type="RefSeq" id="XP_050563390.1">
    <property type="nucleotide sequence ID" value="XM_050707433.1"/>
</dbReference>
<dbReference type="Gene3D" id="3.30.70.270">
    <property type="match status" value="1"/>
</dbReference>
<dbReference type="Gene3D" id="3.30.420.10">
    <property type="entry name" value="Ribonuclease H-like superfamily/Ribonuclease H"/>
    <property type="match status" value="1"/>
</dbReference>
<dbReference type="InterPro" id="IPR036397">
    <property type="entry name" value="RNaseH_sf"/>
</dbReference>
<gene>
    <name evidence="4" type="primary">LOC126912923</name>
</gene>
<dbReference type="Pfam" id="PF17921">
    <property type="entry name" value="Integrase_H2C2"/>
    <property type="match status" value="1"/>
</dbReference>
<dbReference type="PANTHER" id="PTHR47331">
    <property type="entry name" value="PHD-TYPE DOMAIN-CONTAINING PROTEIN"/>
    <property type="match status" value="1"/>
</dbReference>
<organism evidence="3 4">
    <name type="scientific">Spodoptera frugiperda</name>
    <name type="common">Fall armyworm</name>
    <dbReference type="NCBI Taxonomy" id="7108"/>
    <lineage>
        <taxon>Eukaryota</taxon>
        <taxon>Metazoa</taxon>
        <taxon>Ecdysozoa</taxon>
        <taxon>Arthropoda</taxon>
        <taxon>Hexapoda</taxon>
        <taxon>Insecta</taxon>
        <taxon>Pterygota</taxon>
        <taxon>Neoptera</taxon>
        <taxon>Endopterygota</taxon>
        <taxon>Lepidoptera</taxon>
        <taxon>Glossata</taxon>
        <taxon>Ditrysia</taxon>
        <taxon>Noctuoidea</taxon>
        <taxon>Noctuidae</taxon>
        <taxon>Amphipyrinae</taxon>
        <taxon>Spodoptera</taxon>
    </lineage>
</organism>
<dbReference type="GeneID" id="126912923"/>
<dbReference type="Gene3D" id="3.10.10.10">
    <property type="entry name" value="HIV Type 1 Reverse Transcriptase, subunit A, domain 1"/>
    <property type="match status" value="1"/>
</dbReference>
<dbReference type="Pfam" id="PF03564">
    <property type="entry name" value="DUF1759"/>
    <property type="match status" value="1"/>
</dbReference>
<dbReference type="InterPro" id="IPR012337">
    <property type="entry name" value="RNaseH-like_sf"/>
</dbReference>
<keyword evidence="3" id="KW-1185">Reference proteome</keyword>
<name>A0A9R0F7L3_SPOFR</name>
<evidence type="ECO:0000313" key="3">
    <source>
        <dbReference type="Proteomes" id="UP000829999"/>
    </source>
</evidence>
<dbReference type="GO" id="GO:0042575">
    <property type="term" value="C:DNA polymerase complex"/>
    <property type="evidence" value="ECO:0007669"/>
    <property type="project" value="UniProtKB-ARBA"/>
</dbReference>
<dbReference type="InterPro" id="IPR043128">
    <property type="entry name" value="Rev_trsase/Diguanyl_cyclase"/>
</dbReference>
<feature type="compositionally biased region" description="Low complexity" evidence="1">
    <location>
        <begin position="395"/>
        <end position="406"/>
    </location>
</feature>
<sequence length="1642" mass="188181">MEALLQRQHIIAESIRKIIVNFKKDSTSRKTADYVNKRLETLQELWSEFEANHNLLKSQDRSDKYFTSDTYNIVKQEYESIMIALRSLNPSTSEERGVPSKTDELISQQNTNFRAFSRLVGNMNIDQMTEKWEIEDKLNMLQNRWKTIDEIHWEIDNLLVGSNVDYELEYSKHESIFESTKRQLNTQLNSAVHQYRSVPKIEIPIFSGNYIQWPTFMDLYSEAIHKNTLLTKGQKMQHLKGKLRGEAERLVQHLTVSAENYDTCWDILTNRYNNMQQLFTKQIQVFMNQPAMHSQNAYELKRLHDISLESIRAIHNLGVNTSTWDPILVHILTGKMDTETYSNYMQVRKSPRELPNLDELMEFLENKFTALEPVNTKKQNNRPQSSNIPAKDISAKPQPQSSGKSQQYFHKTYNTNFGRSCPICKNNHLLIHCKTFENMTPETKLKILEQKNVCKNCLFSHDGKQCYSHKTCKTCNKPHHTILHDVIHETGCAQTIGQTKPTNMTPSNATSSYHHKANHAVRNNEVLLATVLLRIRASDGTYVLLRCLLDQGSQINLITEAAAQRLGLQRRKQNATVSGVGVSVNQSHGTVHLVCESIYGDYAFSTEALVMTKILGNLPNYTFEKEHWPHLQNINLADPDYNISREVDVLLDAGTYAEIVLDGILRGPAQAPIAQQTKLGWVLLGSFKTFNCYAILNNLDEISQYWEMEEITNNKQGLLSSEEEYCENLYNNTTTRRSDGRYEVKIPMKPNFEQNLGTSKQQAVAQFKQLEKRLNKQQELSESYKTFIDEYLNLGHMKMCTVPQEPSCFLPHHGVYKPESTTTKLRVVFNASAKTTTGYTLNQLMESGANLQQDLQTLLLGWRSYQYVYTADIEKFYRQIYIQEADQHLQKIVWRKSDAAPIKEYQLCTVTYGTKAAPFLAMRTIKQLVKDDGQNYPLAADLLNNRMYMDDLLGGNNSVTEAQQAQQQLITLLEGGGFNLRKWTSNSPEILENLSEDLISLNMIDFKHAESNKTLGISWNPRTDQFTFHIAKTDDLRTVVTKRLLLSELSKLYDPLGWLSPVTTKGKLIFQQAWMSSTNWDDGLPENIQKNWERFEQDKQKIQNITIPRWMGDTTQSVELHGFCDASEKAYGCVIYCRSSNQKGETTIQLVAGKTKLAPLKKPTSLPRLELCGALLLSRLMKKVIESTRVQTVKVFAWTDSMVVLGWLQGDQSRWKTFVANRIAQIKENMKTTCWKYVKSEENPADCASRGIFASQLLTHTLWWKGPLWLKDNKLPEQPKPPETKEDLKTEKVVCFTQEAYVLVEELLNKHSSMSRVTRVLAWILRFINNTRNKTDAKQLSHLTTRDIESAHNIIIKSTQLRDFTQEIVLLQKHKPVHSTSKVLTLNPILDKDGILKVGGRLEHAALSRPQKHPIILLNNNRLCELLIKQAHETTLHGGARLTLTHLRNRYWILGGMNTVKKQLIKCVRCHRFKTSRNNQLMADLPKPRVTPSRPFTHTGVDFTGQVEVKANKGRGIKITKGYIAIFICLATKAIHLELVSDLSTPAFLAALKRLCARRGTPKHLYSDNGTNFIGAAKILTKERKEALQYYVNCEFLDNIAESGIEWHFNAPCWPTAGGLWEAAVKSMKHHLKRVLGEQKLT</sequence>
<accession>A0A9R0F7L3</accession>
<feature type="domain" description="Integrase catalytic" evidence="2">
    <location>
        <begin position="1491"/>
        <end position="1642"/>
    </location>
</feature>
<dbReference type="InterPro" id="IPR008042">
    <property type="entry name" value="Retrotrans_Pao"/>
</dbReference>
<feature type="compositionally biased region" description="Polar residues" evidence="1">
    <location>
        <begin position="376"/>
        <end position="388"/>
    </location>
</feature>
<dbReference type="InterPro" id="IPR043502">
    <property type="entry name" value="DNA/RNA_pol_sf"/>
</dbReference>
<dbReference type="GO" id="GO:0003676">
    <property type="term" value="F:nucleic acid binding"/>
    <property type="evidence" value="ECO:0007669"/>
    <property type="project" value="InterPro"/>
</dbReference>
<dbReference type="SUPFAM" id="SSF53098">
    <property type="entry name" value="Ribonuclease H-like"/>
    <property type="match status" value="1"/>
</dbReference>
<reference evidence="4" key="1">
    <citation type="submission" date="2025-08" db="UniProtKB">
        <authorList>
            <consortium name="RefSeq"/>
        </authorList>
    </citation>
    <scope>IDENTIFICATION</scope>
    <source>
        <tissue evidence="4">Whole larval tissue</tissue>
    </source>
</reference>
<dbReference type="SUPFAM" id="SSF56672">
    <property type="entry name" value="DNA/RNA polymerases"/>
    <property type="match status" value="1"/>
</dbReference>
<dbReference type="Pfam" id="PF00078">
    <property type="entry name" value="RVT_1"/>
    <property type="match status" value="1"/>
</dbReference>
<dbReference type="CDD" id="cd00303">
    <property type="entry name" value="retropepsin_like"/>
    <property type="match status" value="1"/>
</dbReference>
<evidence type="ECO:0000313" key="4">
    <source>
        <dbReference type="RefSeq" id="XP_050563390.1"/>
    </source>
</evidence>
<feature type="region of interest" description="Disordered" evidence="1">
    <location>
        <begin position="372"/>
        <end position="406"/>
    </location>
</feature>
<dbReference type="InterPro" id="IPR000477">
    <property type="entry name" value="RT_dom"/>
</dbReference>
<dbReference type="InterPro" id="IPR021109">
    <property type="entry name" value="Peptidase_aspartic_dom_sf"/>
</dbReference>
<dbReference type="Pfam" id="PF05380">
    <property type="entry name" value="Peptidase_A17"/>
    <property type="match status" value="1"/>
</dbReference>
<evidence type="ECO:0000256" key="1">
    <source>
        <dbReference type="SAM" id="MobiDB-lite"/>
    </source>
</evidence>
<protein>
    <submittedName>
        <fullName evidence="4">Uncharacterized protein LOC126912923</fullName>
    </submittedName>
</protein>
<dbReference type="PANTHER" id="PTHR47331:SF4">
    <property type="entry name" value="PEPTIDASE S1 DOMAIN-CONTAINING PROTEIN"/>
    <property type="match status" value="1"/>
</dbReference>
<dbReference type="Proteomes" id="UP000829999">
    <property type="component" value="Chromosome 3"/>
</dbReference>
<dbReference type="GO" id="GO:0015074">
    <property type="term" value="P:DNA integration"/>
    <property type="evidence" value="ECO:0007669"/>
    <property type="project" value="InterPro"/>
</dbReference>
<dbReference type="InterPro" id="IPR001584">
    <property type="entry name" value="Integrase_cat-core"/>
</dbReference>
<evidence type="ECO:0000259" key="2">
    <source>
        <dbReference type="PROSITE" id="PS50994"/>
    </source>
</evidence>
<dbReference type="InterPro" id="IPR005312">
    <property type="entry name" value="DUF1759"/>
</dbReference>
<dbReference type="GO" id="GO:0071897">
    <property type="term" value="P:DNA biosynthetic process"/>
    <property type="evidence" value="ECO:0007669"/>
    <property type="project" value="UniProtKB-ARBA"/>
</dbReference>